<keyword evidence="3" id="KW-1185">Reference proteome</keyword>
<dbReference type="Gene3D" id="3.40.50.300">
    <property type="entry name" value="P-loop containing nucleotide triphosphate hydrolases"/>
    <property type="match status" value="1"/>
</dbReference>
<dbReference type="RefSeq" id="WP_233676940.1">
    <property type="nucleotide sequence ID" value="NZ_JAJUOS010000007.1"/>
</dbReference>
<organism evidence="2 3">
    <name type="scientific">Rhodobacter flavimaris</name>
    <dbReference type="NCBI Taxonomy" id="2907145"/>
    <lineage>
        <taxon>Bacteria</taxon>
        <taxon>Pseudomonadati</taxon>
        <taxon>Pseudomonadota</taxon>
        <taxon>Alphaproteobacteria</taxon>
        <taxon>Rhodobacterales</taxon>
        <taxon>Rhodobacter group</taxon>
        <taxon>Rhodobacter</taxon>
    </lineage>
</organism>
<dbReference type="InterPro" id="IPR027417">
    <property type="entry name" value="P-loop_NTPase"/>
</dbReference>
<dbReference type="SUPFAM" id="SSF52540">
    <property type="entry name" value="P-loop containing nucleoside triphosphate hydrolases"/>
    <property type="match status" value="1"/>
</dbReference>
<comment type="caution">
    <text evidence="2">The sequence shown here is derived from an EMBL/GenBank/DDBJ whole genome shotgun (WGS) entry which is preliminary data.</text>
</comment>
<evidence type="ECO:0000256" key="1">
    <source>
        <dbReference type="SAM" id="MobiDB-lite"/>
    </source>
</evidence>
<feature type="region of interest" description="Disordered" evidence="1">
    <location>
        <begin position="217"/>
        <end position="237"/>
    </location>
</feature>
<dbReference type="Proteomes" id="UP001521181">
    <property type="component" value="Unassembled WGS sequence"/>
</dbReference>
<evidence type="ECO:0000313" key="3">
    <source>
        <dbReference type="Proteomes" id="UP001521181"/>
    </source>
</evidence>
<name>A0ABS8Z209_9RHOB</name>
<dbReference type="Pfam" id="PF03567">
    <property type="entry name" value="Sulfotransfer_2"/>
    <property type="match status" value="1"/>
</dbReference>
<reference evidence="2 3" key="1">
    <citation type="submission" date="2021-12" db="EMBL/GenBank/DDBJ databases">
        <title>Sinirhodobacter sp. WL0062 is a bacterium isolated from seawater.</title>
        <authorList>
            <person name="Wang L."/>
            <person name="He W."/>
            <person name="Zhang D.-F."/>
        </authorList>
    </citation>
    <scope>NUCLEOTIDE SEQUENCE [LARGE SCALE GENOMIC DNA]</scope>
    <source>
        <strain evidence="2 3">WL0062</strain>
    </source>
</reference>
<accession>A0ABS8Z209</accession>
<sequence>MIVSHAHKFIYLRTEKTGSTALTAALAEYCGREENLKANLRTPISRHLPWISGGLQRRFPEVFGLHYHATAEQVRRILGPKVWDSYFKFAVERNPWERQISLFYHRRGRDGGVPGDFDRAQRSWTYNLLHHNRLNNWGVYAIGDEIVADQVIRYQDLNDALPGLFDRIGLPQDLVLPRRNFGHGGERQHYSTYYTPVSRDLVANWYRREIEAFGFTFDDQGQPQTDNAGPAVAQPIQ</sequence>
<protein>
    <submittedName>
        <fullName evidence="2">Sulfotransferase family protein</fullName>
    </submittedName>
</protein>
<gene>
    <name evidence="2" type="ORF">LZA78_10790</name>
</gene>
<proteinExistence type="predicted"/>
<evidence type="ECO:0000313" key="2">
    <source>
        <dbReference type="EMBL" id="MCE5973970.1"/>
    </source>
</evidence>
<dbReference type="InterPro" id="IPR005331">
    <property type="entry name" value="Sulfotransferase"/>
</dbReference>
<dbReference type="EMBL" id="JAJUOS010000007">
    <property type="protein sequence ID" value="MCE5973970.1"/>
    <property type="molecule type" value="Genomic_DNA"/>
</dbReference>